<dbReference type="KEGG" id="tig:THII_3423"/>
<accession>A0A090AQ34</accession>
<dbReference type="Pfam" id="PF07786">
    <property type="entry name" value="HGSNAT_cat"/>
    <property type="match status" value="1"/>
</dbReference>
<keyword evidence="1" id="KW-1133">Transmembrane helix</keyword>
<dbReference type="AlphaFoldDB" id="A0A090AQ34"/>
<dbReference type="InterPro" id="IPR012429">
    <property type="entry name" value="HGSNAT_cat"/>
</dbReference>
<feature type="transmembrane region" description="Helical" evidence="1">
    <location>
        <begin position="130"/>
        <end position="148"/>
    </location>
</feature>
<feature type="transmembrane region" description="Helical" evidence="1">
    <location>
        <begin position="155"/>
        <end position="174"/>
    </location>
</feature>
<keyword evidence="1" id="KW-0472">Membrane</keyword>
<keyword evidence="1" id="KW-0812">Transmembrane</keyword>
<evidence type="ECO:0000313" key="3">
    <source>
        <dbReference type="EMBL" id="BAP57720.1"/>
    </source>
</evidence>
<name>A0A090AQ34_9GAMM</name>
<dbReference type="Proteomes" id="UP000031623">
    <property type="component" value="Chromosome"/>
</dbReference>
<dbReference type="OrthoDB" id="9807591at2"/>
<feature type="transmembrane region" description="Helical" evidence="1">
    <location>
        <begin position="72"/>
        <end position="95"/>
    </location>
</feature>
<reference evidence="3 4" key="1">
    <citation type="journal article" date="2014" name="ISME J.">
        <title>Ecophysiology of Thioploca ingrica as revealed by the complete genome sequence supplemented with proteomic evidence.</title>
        <authorList>
            <person name="Kojima H."/>
            <person name="Ogura Y."/>
            <person name="Yamamoto N."/>
            <person name="Togashi T."/>
            <person name="Mori H."/>
            <person name="Watanabe T."/>
            <person name="Nemoto F."/>
            <person name="Kurokawa K."/>
            <person name="Hayashi T."/>
            <person name="Fukui M."/>
        </authorList>
    </citation>
    <scope>NUCLEOTIDE SEQUENCE [LARGE SCALE GENOMIC DNA]</scope>
</reference>
<evidence type="ECO:0000256" key="1">
    <source>
        <dbReference type="SAM" id="Phobius"/>
    </source>
</evidence>
<feature type="transmembrane region" description="Helical" evidence="1">
    <location>
        <begin position="107"/>
        <end position="124"/>
    </location>
</feature>
<organism evidence="3 4">
    <name type="scientific">Thioploca ingrica</name>
    <dbReference type="NCBI Taxonomy" id="40754"/>
    <lineage>
        <taxon>Bacteria</taxon>
        <taxon>Pseudomonadati</taxon>
        <taxon>Pseudomonadota</taxon>
        <taxon>Gammaproteobacteria</taxon>
        <taxon>Thiotrichales</taxon>
        <taxon>Thiotrichaceae</taxon>
        <taxon>Thioploca</taxon>
    </lineage>
</organism>
<feature type="transmembrane region" description="Helical" evidence="1">
    <location>
        <begin position="194"/>
        <end position="215"/>
    </location>
</feature>
<dbReference type="EMBL" id="AP014633">
    <property type="protein sequence ID" value="BAP57720.1"/>
    <property type="molecule type" value="Genomic_DNA"/>
</dbReference>
<evidence type="ECO:0000259" key="2">
    <source>
        <dbReference type="Pfam" id="PF07786"/>
    </source>
</evidence>
<proteinExistence type="predicted"/>
<protein>
    <submittedName>
        <fullName evidence="3">Putative membrane protein</fullName>
    </submittedName>
</protein>
<dbReference type="STRING" id="40754.THII_3423"/>
<feature type="transmembrane region" description="Helical" evidence="1">
    <location>
        <begin position="41"/>
        <end position="60"/>
    </location>
</feature>
<keyword evidence="4" id="KW-1185">Reference proteome</keyword>
<dbReference type="HOGENOM" id="CLU_067755_0_1_6"/>
<feature type="domain" description="Heparan-alpha-glucosaminide N-acetyltransferase catalytic" evidence="2">
    <location>
        <begin position="31"/>
        <end position="248"/>
    </location>
</feature>
<evidence type="ECO:0000313" key="4">
    <source>
        <dbReference type="Proteomes" id="UP000031623"/>
    </source>
</evidence>
<sequence length="266" mass="30691">MNIDSTKIHKTLAYNRLDCSIPMTSGDSVQRFLRVDAWRGSACLLMIFYHGCYDLTYLNIITFDFYHHPFWLSLRILIVSLFVSIVGVSLFLATLYGVHARAIVKRVVILLSCALLISLVSLILFQERFIFFGILHFITLASILGLLFRTYFRLNIILGTALLIMGITIQHPLFNQPFWQWIGLMTYKPATEDYVPLIPWFGMVLLGIALGHRLYRQGYLYNPPISIWEKRLAKVGQHSLLIYMLHQPLLLGSLLVLKKLHYSIIN</sequence>
<gene>
    <name evidence="3" type="ORF">THII_3423</name>
</gene>